<name>A0A292YLY2_9BACL</name>
<reference evidence="3" key="1">
    <citation type="submission" date="2017-07" db="EMBL/GenBank/DDBJ databases">
        <title>Draft genome sequence of Effusibacillus lacus strain skLN1.</title>
        <authorList>
            <person name="Watanabe M."/>
            <person name="Kojima H."/>
            <person name="Fukui M."/>
        </authorList>
    </citation>
    <scope>NUCLEOTIDE SEQUENCE [LARGE SCALE GENOMIC DNA]</scope>
    <source>
        <strain evidence="3">skLN1</strain>
    </source>
</reference>
<comment type="caution">
    <text evidence="2">The sequence shown here is derived from an EMBL/GenBank/DDBJ whole genome shotgun (WGS) entry which is preliminary data.</text>
</comment>
<evidence type="ECO:0000313" key="2">
    <source>
        <dbReference type="EMBL" id="GAX89394.1"/>
    </source>
</evidence>
<sequence>MIILFNRRGSALFSSITMPQLAASVESEDEEEQEQEFAAAEGVAENGEETGGAGTVANGEPLVINPFGQEVKVRRIPT</sequence>
<feature type="compositionally biased region" description="Acidic residues" evidence="1">
    <location>
        <begin position="26"/>
        <end position="35"/>
    </location>
</feature>
<gene>
    <name evidence="2" type="ORF">EFBL_1012</name>
</gene>
<keyword evidence="3" id="KW-1185">Reference proteome</keyword>
<evidence type="ECO:0000313" key="3">
    <source>
        <dbReference type="Proteomes" id="UP000217785"/>
    </source>
</evidence>
<dbReference type="AlphaFoldDB" id="A0A292YLY2"/>
<organism evidence="2 3">
    <name type="scientific">Effusibacillus lacus</name>
    <dbReference type="NCBI Taxonomy" id="1348429"/>
    <lineage>
        <taxon>Bacteria</taxon>
        <taxon>Bacillati</taxon>
        <taxon>Bacillota</taxon>
        <taxon>Bacilli</taxon>
        <taxon>Bacillales</taxon>
        <taxon>Alicyclobacillaceae</taxon>
        <taxon>Effusibacillus</taxon>
    </lineage>
</organism>
<feature type="compositionally biased region" description="Low complexity" evidence="1">
    <location>
        <begin position="36"/>
        <end position="45"/>
    </location>
</feature>
<dbReference type="EMBL" id="BDUF01000020">
    <property type="protein sequence ID" value="GAX89394.1"/>
    <property type="molecule type" value="Genomic_DNA"/>
</dbReference>
<proteinExistence type="predicted"/>
<evidence type="ECO:0000256" key="1">
    <source>
        <dbReference type="SAM" id="MobiDB-lite"/>
    </source>
</evidence>
<feature type="region of interest" description="Disordered" evidence="1">
    <location>
        <begin position="26"/>
        <end position="61"/>
    </location>
</feature>
<accession>A0A292YLY2</accession>
<protein>
    <submittedName>
        <fullName evidence="2">Uncharacterized protein</fullName>
    </submittedName>
</protein>
<dbReference type="Proteomes" id="UP000217785">
    <property type="component" value="Unassembled WGS sequence"/>
</dbReference>